<keyword evidence="4" id="KW-0813">Transport</keyword>
<dbReference type="InterPro" id="IPR020006">
    <property type="entry name" value="FlhF"/>
</dbReference>
<accession>A0A2A6E2U8</accession>
<dbReference type="GO" id="GO:0044781">
    <property type="term" value="P:bacterial-type flagellum organization"/>
    <property type="evidence" value="ECO:0007669"/>
    <property type="project" value="UniProtKB-UniRule"/>
</dbReference>
<dbReference type="GO" id="GO:0005525">
    <property type="term" value="F:GTP binding"/>
    <property type="evidence" value="ECO:0007669"/>
    <property type="project" value="UniProtKB-UniRule"/>
</dbReference>
<comment type="subcellular location">
    <subcellularLocation>
        <location evidence="1">Cell membrane</location>
        <topology evidence="1">Peripheral membrane protein</topology>
        <orientation evidence="1">Cytoplasmic side</orientation>
    </subcellularLocation>
</comment>
<dbReference type="GO" id="GO:0005047">
    <property type="term" value="F:signal recognition particle binding"/>
    <property type="evidence" value="ECO:0007669"/>
    <property type="project" value="TreeGrafter"/>
</dbReference>
<keyword evidence="16" id="KW-0282">Flagellum</keyword>
<keyword evidence="16" id="KW-0969">Cilium</keyword>
<evidence type="ECO:0000256" key="6">
    <source>
        <dbReference type="ARBA" id="ARBA00022741"/>
    </source>
</evidence>
<evidence type="ECO:0000256" key="4">
    <source>
        <dbReference type="ARBA" id="ARBA00022448"/>
    </source>
</evidence>
<dbReference type="PANTHER" id="PTHR43134:SF3">
    <property type="entry name" value="FLAGELLAR BIOSYNTHESIS PROTEIN FLHF"/>
    <property type="match status" value="1"/>
</dbReference>
<dbReference type="NCBIfam" id="TIGR03499">
    <property type="entry name" value="FlhF"/>
    <property type="match status" value="1"/>
</dbReference>
<keyword evidence="9" id="KW-0342">GTP-binding</keyword>
<evidence type="ECO:0000256" key="12">
    <source>
        <dbReference type="ARBA" id="ARBA00025337"/>
    </source>
</evidence>
<dbReference type="GO" id="GO:0015031">
    <property type="term" value="P:protein transport"/>
    <property type="evidence" value="ECO:0007669"/>
    <property type="project" value="UniProtKB-KW"/>
</dbReference>
<dbReference type="SUPFAM" id="SSF52540">
    <property type="entry name" value="P-loop containing nucleoside triphosphate hydrolases"/>
    <property type="match status" value="1"/>
</dbReference>
<feature type="domain" description="SRP54-type proteins GTP-binding" evidence="15">
    <location>
        <begin position="181"/>
        <end position="372"/>
    </location>
</feature>
<dbReference type="EMBL" id="MOXJ01000004">
    <property type="protein sequence ID" value="PDO11252.1"/>
    <property type="molecule type" value="Genomic_DNA"/>
</dbReference>
<evidence type="ECO:0000256" key="11">
    <source>
        <dbReference type="ARBA" id="ARBA00023225"/>
    </source>
</evidence>
<evidence type="ECO:0000256" key="9">
    <source>
        <dbReference type="ARBA" id="ARBA00023134"/>
    </source>
</evidence>
<keyword evidence="10" id="KW-0472">Membrane</keyword>
<dbReference type="FunFam" id="3.40.50.300:FF:000695">
    <property type="entry name" value="Flagellar biosynthesis regulator FlhF"/>
    <property type="match status" value="1"/>
</dbReference>
<dbReference type="SMART" id="SM00382">
    <property type="entry name" value="AAA"/>
    <property type="match status" value="1"/>
</dbReference>
<dbReference type="InterPro" id="IPR047040">
    <property type="entry name" value="FlhF__GTPase_dom"/>
</dbReference>
<evidence type="ECO:0000259" key="15">
    <source>
        <dbReference type="SMART" id="SM00962"/>
    </source>
</evidence>
<dbReference type="Gene3D" id="1.20.120.1380">
    <property type="entry name" value="Flagellar FlhF biosynthesis protein, N domain"/>
    <property type="match status" value="1"/>
</dbReference>
<dbReference type="InterPro" id="IPR003593">
    <property type="entry name" value="AAA+_ATPase"/>
</dbReference>
<name>A0A2A6E2U8_9BACL</name>
<evidence type="ECO:0000256" key="8">
    <source>
        <dbReference type="ARBA" id="ARBA00022927"/>
    </source>
</evidence>
<keyword evidence="8" id="KW-0653">Protein transport</keyword>
<evidence type="ECO:0000256" key="7">
    <source>
        <dbReference type="ARBA" id="ARBA00022795"/>
    </source>
</evidence>
<reference evidence="16 17" key="1">
    <citation type="submission" date="2016-12" db="EMBL/GenBank/DDBJ databases">
        <title>Candidatus Reconcilibacillus cellulovorans genome.</title>
        <authorList>
            <person name="Kolinko S."/>
            <person name="Wu Y.-W."/>
            <person name="Tachea F."/>
            <person name="Denzel E."/>
            <person name="Hiras J."/>
            <person name="Baecker N."/>
            <person name="Chan L.J."/>
            <person name="Eichorst S.A."/>
            <person name="Frey D."/>
            <person name="Adams P.D."/>
            <person name="Pray T."/>
            <person name="Tanjore D."/>
            <person name="Petzold C.J."/>
            <person name="Gladden J.M."/>
            <person name="Simmons B.A."/>
            <person name="Singer S.W."/>
        </authorList>
    </citation>
    <scope>NUCLEOTIDE SEQUENCE [LARGE SCALE GENOMIC DNA]</scope>
    <source>
        <strain evidence="16">JTherm</strain>
    </source>
</reference>
<dbReference type="GO" id="GO:0003924">
    <property type="term" value="F:GTPase activity"/>
    <property type="evidence" value="ECO:0007669"/>
    <property type="project" value="UniProtKB-UniRule"/>
</dbReference>
<evidence type="ECO:0000313" key="17">
    <source>
        <dbReference type="Proteomes" id="UP000243688"/>
    </source>
</evidence>
<evidence type="ECO:0000259" key="14">
    <source>
        <dbReference type="SMART" id="SM00382"/>
    </source>
</evidence>
<protein>
    <recommendedName>
        <fullName evidence="3 13">Flagellar biosynthesis protein FlhF</fullName>
    </recommendedName>
</protein>
<keyword evidence="16" id="KW-0966">Cell projection</keyword>
<evidence type="ECO:0000256" key="1">
    <source>
        <dbReference type="ARBA" id="ARBA00004413"/>
    </source>
</evidence>
<evidence type="ECO:0000256" key="10">
    <source>
        <dbReference type="ARBA" id="ARBA00023136"/>
    </source>
</evidence>
<evidence type="ECO:0000256" key="3">
    <source>
        <dbReference type="ARBA" id="ARBA00014919"/>
    </source>
</evidence>
<keyword evidence="11" id="KW-1006">Bacterial flagellum protein export</keyword>
<dbReference type="InterPro" id="IPR000897">
    <property type="entry name" value="SRP54_GTPase_dom"/>
</dbReference>
<organism evidence="16 17">
    <name type="scientific">Candidatus Reconcilbacillus cellulovorans</name>
    <dbReference type="NCBI Taxonomy" id="1906605"/>
    <lineage>
        <taxon>Bacteria</taxon>
        <taxon>Bacillati</taxon>
        <taxon>Bacillota</taxon>
        <taxon>Bacilli</taxon>
        <taxon>Bacillales</taxon>
        <taxon>Paenibacillaceae</taxon>
        <taxon>Candidatus Reconcilbacillus</taxon>
    </lineage>
</organism>
<comment type="caution">
    <text evidence="16">The sequence shown here is derived from an EMBL/GenBank/DDBJ whole genome shotgun (WGS) entry which is preliminary data.</text>
</comment>
<dbReference type="PANTHER" id="PTHR43134">
    <property type="entry name" value="SIGNAL RECOGNITION PARTICLE RECEPTOR SUBUNIT ALPHA"/>
    <property type="match status" value="1"/>
</dbReference>
<evidence type="ECO:0000256" key="2">
    <source>
        <dbReference type="ARBA" id="ARBA00008531"/>
    </source>
</evidence>
<keyword evidence="5" id="KW-1003">Cell membrane</keyword>
<dbReference type="GO" id="GO:0006614">
    <property type="term" value="P:SRP-dependent cotranslational protein targeting to membrane"/>
    <property type="evidence" value="ECO:0007669"/>
    <property type="project" value="UniProtKB-UniRule"/>
</dbReference>
<feature type="domain" description="AAA+ ATPase" evidence="14">
    <location>
        <begin position="180"/>
        <end position="327"/>
    </location>
</feature>
<dbReference type="Gene3D" id="3.40.50.300">
    <property type="entry name" value="P-loop containing nucleotide triphosphate hydrolases"/>
    <property type="match status" value="1"/>
</dbReference>
<dbReference type="CDD" id="cd17873">
    <property type="entry name" value="FlhF"/>
    <property type="match status" value="1"/>
</dbReference>
<keyword evidence="7" id="KW-1005">Bacterial flagellum biogenesis</keyword>
<evidence type="ECO:0000256" key="13">
    <source>
        <dbReference type="NCBIfam" id="TIGR03499"/>
    </source>
</evidence>
<dbReference type="GO" id="GO:0005886">
    <property type="term" value="C:plasma membrane"/>
    <property type="evidence" value="ECO:0007669"/>
    <property type="project" value="UniProtKB-SubCell"/>
</dbReference>
<dbReference type="InterPro" id="IPR027417">
    <property type="entry name" value="P-loop_NTPase"/>
</dbReference>
<dbReference type="Pfam" id="PF00448">
    <property type="entry name" value="SRP54"/>
    <property type="match status" value="1"/>
</dbReference>
<keyword evidence="6" id="KW-0547">Nucleotide-binding</keyword>
<gene>
    <name evidence="16" type="ORF">BLM47_03415</name>
</gene>
<proteinExistence type="inferred from homology"/>
<sequence>MKVKRYVVDEIPEAMQKIRSDLGPDAVIVSTKPIRQGGLWGWFRKKKFEVVAAADPRPPASSSGVQARQAEALFSSAVERDRALLDEIREMKRLVHRLAGQADGFAPQDGPWSELQSHLVEQDVLPEIARRLVGEAAALLEQEGKDASRVSPEEAKERLKDVLRAALKDRFSEPKGLPPDIRVAQFVGPTGVGKTTTIAKLAAEQALRMRRRVGFITADTYRIAAVEQLKTYATILNAPIEVVFSPLDLPQAFERLKDCDFILMDTAGRNYRHPMFVSEVSSLLRGHEPSRTFLVLSLTSKYRDMKTIADHFTAYGVDQVILTKLDETDAVGSAVNLLSEYPLKLAYVAFGQNVPDDIRPADVEDLISKLLEVPHHG</sequence>
<comment type="function">
    <text evidence="12">Necessary for flagellar biosynthesis. May be involved in translocation of the flagellum.</text>
</comment>
<comment type="similarity">
    <text evidence="2">Belongs to the GTP-binding SRP family.</text>
</comment>
<dbReference type="SMART" id="SM00962">
    <property type="entry name" value="SRP54"/>
    <property type="match status" value="1"/>
</dbReference>
<dbReference type="Proteomes" id="UP000243688">
    <property type="component" value="Unassembled WGS sequence"/>
</dbReference>
<evidence type="ECO:0000313" key="16">
    <source>
        <dbReference type="EMBL" id="PDO11252.1"/>
    </source>
</evidence>
<dbReference type="AlphaFoldDB" id="A0A2A6E2U8"/>
<evidence type="ECO:0000256" key="5">
    <source>
        <dbReference type="ARBA" id="ARBA00022475"/>
    </source>
</evidence>